<proteinExistence type="predicted"/>
<sequence length="302" mass="32091">MDDNFDKPGQFLHQRSYNDDFNDNEHYYLLDLNHRPYFRLHDRSTTSSSTTEGPSPADTSIPAITSCTTSTLSATTSNGSTFAATGVCMCNDGIQLQIGEDTEKDGVITPTCSAPGVISTTFIAGPLTTIAPPTTSSLTIIASPTSITSSTTTASPTTSTPSTTSIDPFPQATGPYESPYPVHCGVYGTSVQGTLMDLNSISDWIAEFCASDFRLTYDAPNKQLTKQASGNGNKFLFEAAFTYEGGCGTRGPQNSQGYTADECKDWIGQAINDCDTGTVKQKYGGAIAEDCTVWTAMAIHGT</sequence>
<comment type="caution">
    <text evidence="2">The sequence shown here is derived from an EMBL/GenBank/DDBJ whole genome shotgun (WGS) entry which is preliminary data.</text>
</comment>
<feature type="region of interest" description="Disordered" evidence="1">
    <location>
        <begin position="43"/>
        <end position="62"/>
    </location>
</feature>
<organism evidence="2 3">
    <name type="scientific">Extremus antarcticus</name>
    <dbReference type="NCBI Taxonomy" id="702011"/>
    <lineage>
        <taxon>Eukaryota</taxon>
        <taxon>Fungi</taxon>
        <taxon>Dikarya</taxon>
        <taxon>Ascomycota</taxon>
        <taxon>Pezizomycotina</taxon>
        <taxon>Dothideomycetes</taxon>
        <taxon>Dothideomycetidae</taxon>
        <taxon>Mycosphaerellales</taxon>
        <taxon>Extremaceae</taxon>
        <taxon>Extremus</taxon>
    </lineage>
</organism>
<dbReference type="AlphaFoldDB" id="A0AAJ0DFG3"/>
<reference evidence="2" key="1">
    <citation type="submission" date="2023-04" db="EMBL/GenBank/DDBJ databases">
        <title>Black Yeasts Isolated from many extreme environments.</title>
        <authorList>
            <person name="Coleine C."/>
            <person name="Stajich J.E."/>
            <person name="Selbmann L."/>
        </authorList>
    </citation>
    <scope>NUCLEOTIDE SEQUENCE</scope>
    <source>
        <strain evidence="2">CCFEE 5312</strain>
    </source>
</reference>
<protein>
    <submittedName>
        <fullName evidence="2">Uncharacterized protein</fullName>
    </submittedName>
</protein>
<accession>A0AAJ0DFG3</accession>
<feature type="region of interest" description="Disordered" evidence="1">
    <location>
        <begin position="147"/>
        <end position="166"/>
    </location>
</feature>
<name>A0AAJ0DFG3_9PEZI</name>
<evidence type="ECO:0000313" key="3">
    <source>
        <dbReference type="Proteomes" id="UP001271007"/>
    </source>
</evidence>
<dbReference type="EMBL" id="JAWDJX010000018">
    <property type="protein sequence ID" value="KAK3052836.1"/>
    <property type="molecule type" value="Genomic_DNA"/>
</dbReference>
<keyword evidence="3" id="KW-1185">Reference proteome</keyword>
<evidence type="ECO:0000256" key="1">
    <source>
        <dbReference type="SAM" id="MobiDB-lite"/>
    </source>
</evidence>
<dbReference type="Proteomes" id="UP001271007">
    <property type="component" value="Unassembled WGS sequence"/>
</dbReference>
<gene>
    <name evidence="2" type="ORF">LTR09_005900</name>
</gene>
<evidence type="ECO:0000313" key="2">
    <source>
        <dbReference type="EMBL" id="KAK3052836.1"/>
    </source>
</evidence>